<protein>
    <submittedName>
        <fullName evidence="1">Uncharacterized protein</fullName>
    </submittedName>
</protein>
<organism evidence="1">
    <name type="scientific">mine drainage metagenome</name>
    <dbReference type="NCBI Taxonomy" id="410659"/>
    <lineage>
        <taxon>unclassified sequences</taxon>
        <taxon>metagenomes</taxon>
        <taxon>ecological metagenomes</taxon>
    </lineage>
</organism>
<reference evidence="1" key="1">
    <citation type="submission" date="2016-10" db="EMBL/GenBank/DDBJ databases">
        <title>Sequence of Gallionella enrichment culture.</title>
        <authorList>
            <person name="Poehlein A."/>
            <person name="Muehling M."/>
            <person name="Daniel R."/>
        </authorList>
    </citation>
    <scope>NUCLEOTIDE SEQUENCE</scope>
</reference>
<dbReference type="AlphaFoldDB" id="A0A1J5R8J3"/>
<dbReference type="EMBL" id="MLJW01000253">
    <property type="protein sequence ID" value="OIQ91674.1"/>
    <property type="molecule type" value="Genomic_DNA"/>
</dbReference>
<name>A0A1J5R8J3_9ZZZZ</name>
<gene>
    <name evidence="1" type="ORF">GALL_264490</name>
</gene>
<comment type="caution">
    <text evidence="1">The sequence shown here is derived from an EMBL/GenBank/DDBJ whole genome shotgun (WGS) entry which is preliminary data.</text>
</comment>
<proteinExistence type="predicted"/>
<sequence>MHKTVPLLGLSTRSGAAGGRVESLLKIFLASLRWVQCCAQKL</sequence>
<accession>A0A1J5R8J3</accession>
<evidence type="ECO:0000313" key="1">
    <source>
        <dbReference type="EMBL" id="OIQ91674.1"/>
    </source>
</evidence>